<accession>A0A060CKY6</accession>
<organism evidence="1">
    <name type="scientific">uncultured Thermoanaerobacter sp</name>
    <dbReference type="NCBI Taxonomy" id="242695"/>
    <lineage>
        <taxon>Bacteria</taxon>
        <taxon>Bacillati</taxon>
        <taxon>Bacillota</taxon>
        <taxon>Clostridia</taxon>
        <taxon>Thermoanaerobacterales</taxon>
        <taxon>Thermoanaerobacteraceae</taxon>
        <taxon>Thermoanaerobacter</taxon>
        <taxon>environmental samples</taxon>
    </lineage>
</organism>
<dbReference type="AlphaFoldDB" id="A0A060CKY6"/>
<protein>
    <submittedName>
        <fullName evidence="1">CAZy families CE4 protein</fullName>
    </submittedName>
</protein>
<dbReference type="InterPro" id="IPR011330">
    <property type="entry name" value="Glyco_hydro/deAcase_b/a-brl"/>
</dbReference>
<dbReference type="EMBL" id="KF126403">
    <property type="protein sequence ID" value="AIA93750.1"/>
    <property type="molecule type" value="Genomic_DNA"/>
</dbReference>
<dbReference type="GO" id="GO:0005975">
    <property type="term" value="P:carbohydrate metabolic process"/>
    <property type="evidence" value="ECO:0007669"/>
    <property type="project" value="InterPro"/>
</dbReference>
<feature type="non-terminal residue" evidence="1">
    <location>
        <position position="1"/>
    </location>
</feature>
<sequence length="63" mass="6855">TIDWREGSTAQVITERILGKELNGAIVLMHPKEATLEALPGLISAIEEKGIKIVPLNELLAYS</sequence>
<dbReference type="Gene3D" id="3.20.20.370">
    <property type="entry name" value="Glycoside hydrolase/deacetylase"/>
    <property type="match status" value="1"/>
</dbReference>
<dbReference type="SUPFAM" id="SSF88713">
    <property type="entry name" value="Glycoside hydrolase/deacetylase"/>
    <property type="match status" value="1"/>
</dbReference>
<name>A0A060CKY6_9THEO</name>
<reference evidence="1" key="1">
    <citation type="journal article" date="2013" name="Environ. Microbiol.">
        <title>Seasonally variable intestinal metagenomes of the red palm weevil (Rhynchophorus ferrugineus).</title>
        <authorList>
            <person name="Jia S."/>
            <person name="Zhang X."/>
            <person name="Zhang G."/>
            <person name="Yin A."/>
            <person name="Zhang S."/>
            <person name="Li F."/>
            <person name="Wang L."/>
            <person name="Zhao D."/>
            <person name="Yun Q."/>
            <person name="Tala"/>
            <person name="Wang J."/>
            <person name="Sun G."/>
            <person name="Baabdullah M."/>
            <person name="Yu X."/>
            <person name="Hu S."/>
            <person name="Al-Mssallem I.S."/>
            <person name="Yu J."/>
        </authorList>
    </citation>
    <scope>NUCLEOTIDE SEQUENCE</scope>
</reference>
<proteinExistence type="predicted"/>
<evidence type="ECO:0000313" key="1">
    <source>
        <dbReference type="EMBL" id="AIA93750.1"/>
    </source>
</evidence>